<dbReference type="Pfam" id="PF01592">
    <property type="entry name" value="NifU_N"/>
    <property type="match status" value="1"/>
</dbReference>
<dbReference type="CDD" id="cd06664">
    <property type="entry name" value="IscU_like"/>
    <property type="match status" value="1"/>
</dbReference>
<dbReference type="EMBL" id="SODZ01000020">
    <property type="protein sequence ID" value="TDX10171.1"/>
    <property type="molecule type" value="Genomic_DNA"/>
</dbReference>
<dbReference type="NCBIfam" id="TIGR01994">
    <property type="entry name" value="SUF_scaf_2"/>
    <property type="match status" value="1"/>
</dbReference>
<dbReference type="Gene3D" id="3.90.1010.10">
    <property type="match status" value="1"/>
</dbReference>
<protein>
    <submittedName>
        <fullName evidence="3">Nitrogen fixation NifU-like protein</fullName>
    </submittedName>
</protein>
<dbReference type="PANTHER" id="PTHR10093">
    <property type="entry name" value="IRON-SULFUR CLUSTER ASSEMBLY ENZYME NIFU HOMOLOG"/>
    <property type="match status" value="1"/>
</dbReference>
<gene>
    <name evidence="3" type="ORF">C8D74_1206</name>
</gene>
<comment type="similarity">
    <text evidence="1">Belongs to the NifU family.</text>
</comment>
<proteinExistence type="inferred from homology"/>
<dbReference type="InterPro" id="IPR002871">
    <property type="entry name" value="NIF_FeS_clus_asmbl_NifU_N"/>
</dbReference>
<dbReference type="AlphaFoldDB" id="A0A4R8EKB6"/>
<comment type="caution">
    <text evidence="3">The sequence shown here is derived from an EMBL/GenBank/DDBJ whole genome shotgun (WGS) entry which is preliminary data.</text>
</comment>
<evidence type="ECO:0000313" key="3">
    <source>
        <dbReference type="EMBL" id="TDX10171.1"/>
    </source>
</evidence>
<name>A0A4R8EKB6_9BACT</name>
<dbReference type="FunFam" id="3.90.1010.10:FF:000002">
    <property type="entry name" value="Iron-sulfur cluster assembly scaffold protein NifU"/>
    <property type="match status" value="1"/>
</dbReference>
<dbReference type="GO" id="GO:0016226">
    <property type="term" value="P:iron-sulfur cluster assembly"/>
    <property type="evidence" value="ECO:0007669"/>
    <property type="project" value="InterPro"/>
</dbReference>
<feature type="domain" description="NIF system FeS cluster assembly NifU N-terminal" evidence="2">
    <location>
        <begin position="12"/>
        <end position="128"/>
    </location>
</feature>
<evidence type="ECO:0000313" key="4">
    <source>
        <dbReference type="Proteomes" id="UP000294817"/>
    </source>
</evidence>
<keyword evidence="4" id="KW-1185">Reference proteome</keyword>
<sequence>MGVVEIGLEELYSDIILDYAKNERYKKEIQDAKKAEGKNLSCGDEITLYLKVKDNIIKEVTFTGHGCIISQASASMMCEYLEGKTVDEANKILQEIINMSQGKEFDKELVDGIEIFSDISKFPMRTKCFTLAWHTLDDALNGKNM</sequence>
<organism evidence="3 4">
    <name type="scientific">Petrotoga sibirica</name>
    <dbReference type="NCBI Taxonomy" id="156202"/>
    <lineage>
        <taxon>Bacteria</taxon>
        <taxon>Thermotogati</taxon>
        <taxon>Thermotogota</taxon>
        <taxon>Thermotogae</taxon>
        <taxon>Petrotogales</taxon>
        <taxon>Petrotogaceae</taxon>
        <taxon>Petrotoga</taxon>
    </lineage>
</organism>
<accession>A0A4R8EKB6</accession>
<dbReference type="GO" id="GO:0051536">
    <property type="term" value="F:iron-sulfur cluster binding"/>
    <property type="evidence" value="ECO:0007669"/>
    <property type="project" value="InterPro"/>
</dbReference>
<dbReference type="Proteomes" id="UP000294817">
    <property type="component" value="Unassembled WGS sequence"/>
</dbReference>
<evidence type="ECO:0000256" key="1">
    <source>
        <dbReference type="ARBA" id="ARBA00006420"/>
    </source>
</evidence>
<dbReference type="GO" id="GO:0005506">
    <property type="term" value="F:iron ion binding"/>
    <property type="evidence" value="ECO:0007669"/>
    <property type="project" value="InterPro"/>
</dbReference>
<reference evidence="3 4" key="1">
    <citation type="submission" date="2019-03" db="EMBL/GenBank/DDBJ databases">
        <title>Genomic Encyclopedia of Type Strains, Phase IV (KMG-IV): sequencing the most valuable type-strain genomes for metagenomic binning, comparative biology and taxonomic classification.</title>
        <authorList>
            <person name="Goeker M."/>
        </authorList>
    </citation>
    <scope>NUCLEOTIDE SEQUENCE [LARGE SCALE GENOMIC DNA]</scope>
    <source>
        <strain evidence="3 4">DSM 13575</strain>
    </source>
</reference>
<evidence type="ECO:0000259" key="2">
    <source>
        <dbReference type="Pfam" id="PF01592"/>
    </source>
</evidence>
<dbReference type="SUPFAM" id="SSF82649">
    <property type="entry name" value="SufE/NifU"/>
    <property type="match status" value="1"/>
</dbReference>